<evidence type="ECO:0000259" key="18">
    <source>
        <dbReference type="PROSITE" id="PS50857"/>
    </source>
</evidence>
<dbReference type="InterPro" id="IPR014222">
    <property type="entry name" value="Cyt_c_oxidase_su2"/>
</dbReference>
<evidence type="ECO:0000256" key="14">
    <source>
        <dbReference type="RuleBase" id="RU000456"/>
    </source>
</evidence>
<comment type="catalytic activity">
    <reaction evidence="13 15">
        <text>4 Fe(II)-[cytochrome c] + O2 + 8 H(+)(in) = 4 Fe(III)-[cytochrome c] + 2 H2O + 4 H(+)(out)</text>
        <dbReference type="Rhea" id="RHEA:11436"/>
        <dbReference type="Rhea" id="RHEA-COMP:10350"/>
        <dbReference type="Rhea" id="RHEA-COMP:14399"/>
        <dbReference type="ChEBI" id="CHEBI:15377"/>
        <dbReference type="ChEBI" id="CHEBI:15378"/>
        <dbReference type="ChEBI" id="CHEBI:15379"/>
        <dbReference type="ChEBI" id="CHEBI:29033"/>
        <dbReference type="ChEBI" id="CHEBI:29034"/>
        <dbReference type="EC" id="7.1.1.9"/>
    </reaction>
</comment>
<evidence type="ECO:0000256" key="9">
    <source>
        <dbReference type="ARBA" id="ARBA00022989"/>
    </source>
</evidence>
<dbReference type="CDD" id="cd13912">
    <property type="entry name" value="CcO_II_C"/>
    <property type="match status" value="1"/>
</dbReference>
<keyword evidence="9 16" id="KW-1133">Transmembrane helix</keyword>
<evidence type="ECO:0000256" key="13">
    <source>
        <dbReference type="ARBA" id="ARBA00047816"/>
    </source>
</evidence>
<dbReference type="PRINTS" id="PR01166">
    <property type="entry name" value="CYCOXIDASEII"/>
</dbReference>
<name>A0ABU8XLL2_9PROT</name>
<dbReference type="PANTHER" id="PTHR22888">
    <property type="entry name" value="CYTOCHROME C OXIDASE, SUBUNIT II"/>
    <property type="match status" value="1"/>
</dbReference>
<dbReference type="InterPro" id="IPR002429">
    <property type="entry name" value="CcO_II-like_C"/>
</dbReference>
<dbReference type="PROSITE" id="PS50857">
    <property type="entry name" value="COX2_CUA"/>
    <property type="match status" value="1"/>
</dbReference>
<proteinExistence type="inferred from homology"/>
<feature type="transmembrane region" description="Helical" evidence="16">
    <location>
        <begin position="50"/>
        <end position="71"/>
    </location>
</feature>
<dbReference type="InterPro" id="IPR011759">
    <property type="entry name" value="Cyt_c_oxidase_su2_TM_dom"/>
</dbReference>
<dbReference type="InterPro" id="IPR036257">
    <property type="entry name" value="Cyt_c_oxidase_su2_TM_sf"/>
</dbReference>
<evidence type="ECO:0000256" key="4">
    <source>
        <dbReference type="ARBA" id="ARBA00022660"/>
    </source>
</evidence>
<dbReference type="InterPro" id="IPR034210">
    <property type="entry name" value="CcO_II_C"/>
</dbReference>
<keyword evidence="10 15" id="KW-0186">Copper</keyword>
<dbReference type="PROSITE" id="PS50999">
    <property type="entry name" value="COX2_TM"/>
    <property type="match status" value="1"/>
</dbReference>
<keyword evidence="17" id="KW-0732">Signal</keyword>
<dbReference type="PROSITE" id="PS00078">
    <property type="entry name" value="COX2"/>
    <property type="match status" value="1"/>
</dbReference>
<evidence type="ECO:0000259" key="19">
    <source>
        <dbReference type="PROSITE" id="PS50999"/>
    </source>
</evidence>
<evidence type="ECO:0000256" key="11">
    <source>
        <dbReference type="ARBA" id="ARBA00023136"/>
    </source>
</evidence>
<evidence type="ECO:0000313" key="20">
    <source>
        <dbReference type="EMBL" id="MEK0082078.1"/>
    </source>
</evidence>
<keyword evidence="5 14" id="KW-0812">Transmembrane</keyword>
<dbReference type="RefSeq" id="WP_418157933.1">
    <property type="nucleotide sequence ID" value="NZ_JBBLZC010000002.1"/>
</dbReference>
<keyword evidence="4 14" id="KW-0679">Respiratory chain</keyword>
<accession>A0ABU8XLL2</accession>
<comment type="similarity">
    <text evidence="2 14">Belongs to the cytochrome c oxidase subunit 2 family.</text>
</comment>
<evidence type="ECO:0000313" key="21">
    <source>
        <dbReference type="Proteomes" id="UP001375743"/>
    </source>
</evidence>
<comment type="function">
    <text evidence="12 15">Subunits I and II form the functional core of the enzyme complex. Electrons originating in cytochrome c are transferred via heme a and Cu(A) to the binuclear center formed by heme a3 and Cu(B).</text>
</comment>
<keyword evidence="3 14" id="KW-0813">Transport</keyword>
<keyword evidence="8 14" id="KW-0249">Electron transport</keyword>
<dbReference type="Gene3D" id="1.10.287.90">
    <property type="match status" value="1"/>
</dbReference>
<evidence type="ECO:0000256" key="1">
    <source>
        <dbReference type="ARBA" id="ARBA00004141"/>
    </source>
</evidence>
<keyword evidence="6 15" id="KW-0479">Metal-binding</keyword>
<protein>
    <recommendedName>
        <fullName evidence="15">Cytochrome c oxidase subunit 2</fullName>
        <ecNumber evidence="15">7.1.1.9</ecNumber>
    </recommendedName>
</protein>
<dbReference type="PANTHER" id="PTHR22888:SF9">
    <property type="entry name" value="CYTOCHROME C OXIDASE SUBUNIT 2"/>
    <property type="match status" value="1"/>
</dbReference>
<feature type="chain" id="PRO_5045884746" description="Cytochrome c oxidase subunit 2" evidence="17">
    <location>
        <begin position="25"/>
        <end position="281"/>
    </location>
</feature>
<dbReference type="NCBIfam" id="TIGR02866">
    <property type="entry name" value="CoxB"/>
    <property type="match status" value="1"/>
</dbReference>
<comment type="caution">
    <text evidence="20">The sequence shown here is derived from an EMBL/GenBank/DDBJ whole genome shotgun (WGS) entry which is preliminary data.</text>
</comment>
<evidence type="ECO:0000256" key="15">
    <source>
        <dbReference type="RuleBase" id="RU004024"/>
    </source>
</evidence>
<feature type="domain" description="Cytochrome oxidase subunit II transmembrane region profile" evidence="19">
    <location>
        <begin position="25"/>
        <end position="120"/>
    </location>
</feature>
<dbReference type="EC" id="7.1.1.9" evidence="15"/>
<dbReference type="InterPro" id="IPR008972">
    <property type="entry name" value="Cupredoxin"/>
</dbReference>
<keyword evidence="11 16" id="KW-0472">Membrane</keyword>
<comment type="subcellular location">
    <subcellularLocation>
        <location evidence="14">Cell membrane</location>
        <topology evidence="14">Multi-pass membrane protein</topology>
    </subcellularLocation>
    <subcellularLocation>
        <location evidence="1">Membrane</location>
        <topology evidence="1">Multi-pass membrane protein</topology>
    </subcellularLocation>
</comment>
<dbReference type="InterPro" id="IPR045187">
    <property type="entry name" value="CcO_II"/>
</dbReference>
<comment type="cofactor">
    <cofactor evidence="15">
        <name>Cu cation</name>
        <dbReference type="ChEBI" id="CHEBI:23378"/>
    </cofactor>
    <text evidence="15">Binds a copper A center.</text>
</comment>
<evidence type="ECO:0000256" key="7">
    <source>
        <dbReference type="ARBA" id="ARBA00022967"/>
    </source>
</evidence>
<evidence type="ECO:0000256" key="2">
    <source>
        <dbReference type="ARBA" id="ARBA00007866"/>
    </source>
</evidence>
<evidence type="ECO:0000256" key="12">
    <source>
        <dbReference type="ARBA" id="ARBA00024688"/>
    </source>
</evidence>
<dbReference type="Pfam" id="PF02790">
    <property type="entry name" value="COX2_TM"/>
    <property type="match status" value="1"/>
</dbReference>
<keyword evidence="21" id="KW-1185">Reference proteome</keyword>
<keyword evidence="7" id="KW-1278">Translocase</keyword>
<reference evidence="20 21" key="1">
    <citation type="submission" date="2024-01" db="EMBL/GenBank/DDBJ databases">
        <title>Multi-omics insights into the function and evolution of sodium benzoate biodegradation pathways in Benzoatithermus flavus gen. nov., sp. nov. from hot spring.</title>
        <authorList>
            <person name="Hu C.-J."/>
            <person name="Li W.-J."/>
        </authorList>
    </citation>
    <scope>NUCLEOTIDE SEQUENCE [LARGE SCALE GENOMIC DNA]</scope>
    <source>
        <strain evidence="20 21">SYSU G07066</strain>
    </source>
</reference>
<feature type="signal peptide" evidence="17">
    <location>
        <begin position="1"/>
        <end position="24"/>
    </location>
</feature>
<dbReference type="Pfam" id="PF00116">
    <property type="entry name" value="COX2"/>
    <property type="match status" value="1"/>
</dbReference>
<feature type="transmembrane region" description="Helical" evidence="16">
    <location>
        <begin position="92"/>
        <end position="114"/>
    </location>
</feature>
<gene>
    <name evidence="20" type="primary">coxB</name>
    <name evidence="20" type="ORF">U1T56_02860</name>
</gene>
<dbReference type="InterPro" id="IPR001505">
    <property type="entry name" value="Copper_CuA"/>
</dbReference>
<dbReference type="Gene3D" id="2.60.40.420">
    <property type="entry name" value="Cupredoxins - blue copper proteins"/>
    <property type="match status" value="1"/>
</dbReference>
<feature type="domain" description="Cytochrome oxidase subunit II copper A binding" evidence="18">
    <location>
        <begin position="121"/>
        <end position="254"/>
    </location>
</feature>
<dbReference type="SUPFAM" id="SSF49503">
    <property type="entry name" value="Cupredoxins"/>
    <property type="match status" value="1"/>
</dbReference>
<organism evidence="20 21">
    <name type="scientific">Benzoatithermus flavus</name>
    <dbReference type="NCBI Taxonomy" id="3108223"/>
    <lineage>
        <taxon>Bacteria</taxon>
        <taxon>Pseudomonadati</taxon>
        <taxon>Pseudomonadota</taxon>
        <taxon>Alphaproteobacteria</taxon>
        <taxon>Geminicoccales</taxon>
        <taxon>Geminicoccaceae</taxon>
        <taxon>Benzoatithermus</taxon>
    </lineage>
</organism>
<evidence type="ECO:0000256" key="8">
    <source>
        <dbReference type="ARBA" id="ARBA00022982"/>
    </source>
</evidence>
<evidence type="ECO:0000256" key="5">
    <source>
        <dbReference type="ARBA" id="ARBA00022692"/>
    </source>
</evidence>
<dbReference type="Proteomes" id="UP001375743">
    <property type="component" value="Unassembled WGS sequence"/>
</dbReference>
<evidence type="ECO:0000256" key="10">
    <source>
        <dbReference type="ARBA" id="ARBA00023008"/>
    </source>
</evidence>
<evidence type="ECO:0000256" key="3">
    <source>
        <dbReference type="ARBA" id="ARBA00022448"/>
    </source>
</evidence>
<evidence type="ECO:0000256" key="16">
    <source>
        <dbReference type="SAM" id="Phobius"/>
    </source>
</evidence>
<dbReference type="EMBL" id="JBBLZC010000002">
    <property type="protein sequence ID" value="MEK0082078.1"/>
    <property type="molecule type" value="Genomic_DNA"/>
</dbReference>
<dbReference type="SUPFAM" id="SSF81464">
    <property type="entry name" value="Cytochrome c oxidase subunit II-like, transmembrane region"/>
    <property type="match status" value="1"/>
</dbReference>
<sequence length="281" mass="31634">MRSKVPTTTIAAFVLGLSPVAAWAAPRPWEATLQPPASPVMERIASFHDLLLWIISLIVLFVLVLLVYACWRFSEKRNPVPSRRSHNTVLEIVWTAVPVLILVIIAIPSFKLLYYEDVVPKTELTIKATGHQWYWSYQYPDNGNFGFDAYMIAKEDLKPDQLRLLETDNRIVVPVNTNIRIQTTAADVIHSWAVPQFGIKIDAIPGRLNETWINIERPGTYYGQCSELCGVNHGFMPITIQAVSKEEFDAWVKEAQTKFARVDDKGVDVASVAVATTRPAN</sequence>
<evidence type="ECO:0000256" key="17">
    <source>
        <dbReference type="SAM" id="SignalP"/>
    </source>
</evidence>
<evidence type="ECO:0000256" key="6">
    <source>
        <dbReference type="ARBA" id="ARBA00022723"/>
    </source>
</evidence>